<feature type="binding site" evidence="7">
    <location>
        <position position="60"/>
    </location>
    <ligand>
        <name>substrate</name>
    </ligand>
</feature>
<dbReference type="GO" id="GO:0004765">
    <property type="term" value="F:shikimate kinase activity"/>
    <property type="evidence" value="ECO:0007669"/>
    <property type="project" value="UniProtKB-UniRule"/>
</dbReference>
<reference evidence="8 9" key="1">
    <citation type="journal article" date="2010" name="Proc. Natl. Acad. Sci. U.S.A.">
        <title>A Nitrospira metagenome illuminates the physiology and evolution of globally important nitrite-oxidizing bacteria.</title>
        <authorList>
            <person name="Lucker S."/>
            <person name="Wagner M."/>
            <person name="Maixner F."/>
            <person name="Pelletier E."/>
            <person name="Koch H."/>
            <person name="Vacherie B."/>
            <person name="Rattei T."/>
            <person name="Sinninghe Damste J."/>
            <person name="Spieck E."/>
            <person name="Le Paslier D."/>
            <person name="Daims H."/>
        </authorList>
    </citation>
    <scope>NUCLEOTIDE SEQUENCE [LARGE SCALE GENOMIC DNA]</scope>
</reference>
<dbReference type="AlphaFoldDB" id="D8PAG5"/>
<dbReference type="InterPro" id="IPR000623">
    <property type="entry name" value="Shikimate_kinase/TSH1"/>
</dbReference>
<dbReference type="STRING" id="330214.NIDE0447"/>
<feature type="binding site" evidence="7">
    <location>
        <position position="36"/>
    </location>
    <ligand>
        <name>substrate</name>
    </ligand>
</feature>
<comment type="subcellular location">
    <subcellularLocation>
        <location evidence="7">Cytoplasm</location>
    </subcellularLocation>
</comment>
<evidence type="ECO:0000256" key="1">
    <source>
        <dbReference type="ARBA" id="ARBA00022605"/>
    </source>
</evidence>
<comment type="pathway">
    <text evidence="7">Metabolic intermediate biosynthesis; chorismate biosynthesis; chorismate from D-erythrose 4-phosphate and phosphoenolpyruvate: step 5/7.</text>
</comment>
<dbReference type="GO" id="GO:0005524">
    <property type="term" value="F:ATP binding"/>
    <property type="evidence" value="ECO:0007669"/>
    <property type="project" value="UniProtKB-UniRule"/>
</dbReference>
<comment type="similarity">
    <text evidence="7">Belongs to the shikimate kinase family.</text>
</comment>
<comment type="cofactor">
    <cofactor evidence="7">
        <name>Mg(2+)</name>
        <dbReference type="ChEBI" id="CHEBI:18420"/>
    </cofactor>
    <text evidence="7">Binds 1 Mg(2+) ion per subunit.</text>
</comment>
<dbReference type="Pfam" id="PF01202">
    <property type="entry name" value="SKI"/>
    <property type="match status" value="1"/>
</dbReference>
<keyword evidence="2 7" id="KW-0808">Transferase</keyword>
<dbReference type="KEGG" id="nde:NIDE0447"/>
<dbReference type="HOGENOM" id="CLU_057607_4_3_0"/>
<dbReference type="GO" id="GO:0009423">
    <property type="term" value="P:chorismate biosynthetic process"/>
    <property type="evidence" value="ECO:0007669"/>
    <property type="project" value="UniProtKB-UniRule"/>
</dbReference>
<dbReference type="HAMAP" id="MF_00109">
    <property type="entry name" value="Shikimate_kinase"/>
    <property type="match status" value="1"/>
</dbReference>
<feature type="binding site" evidence="7">
    <location>
        <position position="18"/>
    </location>
    <ligand>
        <name>Mg(2+)</name>
        <dbReference type="ChEBI" id="CHEBI:18420"/>
    </ligand>
</feature>
<feature type="binding site" evidence="7">
    <location>
        <position position="82"/>
    </location>
    <ligand>
        <name>substrate</name>
    </ligand>
</feature>
<keyword evidence="7" id="KW-0460">Magnesium</keyword>
<keyword evidence="1 7" id="KW-0028">Amino-acid biosynthesis</keyword>
<organism evidence="8 9">
    <name type="scientific">Nitrospira defluvii</name>
    <dbReference type="NCBI Taxonomy" id="330214"/>
    <lineage>
        <taxon>Bacteria</taxon>
        <taxon>Pseudomonadati</taxon>
        <taxon>Nitrospirota</taxon>
        <taxon>Nitrospiria</taxon>
        <taxon>Nitrospirales</taxon>
        <taxon>Nitrospiraceae</taxon>
        <taxon>Nitrospira</taxon>
    </lineage>
</organism>
<keyword evidence="4 7" id="KW-0418">Kinase</keyword>
<dbReference type="GO" id="GO:0000287">
    <property type="term" value="F:magnesium ion binding"/>
    <property type="evidence" value="ECO:0007669"/>
    <property type="project" value="UniProtKB-UniRule"/>
</dbReference>
<evidence type="ECO:0000256" key="6">
    <source>
        <dbReference type="ARBA" id="ARBA00023141"/>
    </source>
</evidence>
<dbReference type="InterPro" id="IPR031322">
    <property type="entry name" value="Shikimate/glucono_kinase"/>
</dbReference>
<dbReference type="GO" id="GO:0005829">
    <property type="term" value="C:cytosol"/>
    <property type="evidence" value="ECO:0007669"/>
    <property type="project" value="TreeGrafter"/>
</dbReference>
<keyword evidence="7" id="KW-0963">Cytoplasm</keyword>
<evidence type="ECO:0000256" key="4">
    <source>
        <dbReference type="ARBA" id="ARBA00022777"/>
    </source>
</evidence>
<dbReference type="Gene3D" id="3.40.50.300">
    <property type="entry name" value="P-loop containing nucleotide triphosphate hydrolases"/>
    <property type="match status" value="1"/>
</dbReference>
<dbReference type="GO" id="GO:0008652">
    <property type="term" value="P:amino acid biosynthetic process"/>
    <property type="evidence" value="ECO:0007669"/>
    <property type="project" value="UniProtKB-KW"/>
</dbReference>
<gene>
    <name evidence="7 8" type="primary">aroK</name>
    <name evidence="8" type="ORF">NIDE0447</name>
</gene>
<keyword evidence="7" id="KW-0479">Metal-binding</keyword>
<dbReference type="EMBL" id="FP929003">
    <property type="protein sequence ID" value="CBK40224.1"/>
    <property type="molecule type" value="Genomic_DNA"/>
</dbReference>
<comment type="subunit">
    <text evidence="7">Monomer.</text>
</comment>
<evidence type="ECO:0000313" key="8">
    <source>
        <dbReference type="EMBL" id="CBK40224.1"/>
    </source>
</evidence>
<evidence type="ECO:0000256" key="2">
    <source>
        <dbReference type="ARBA" id="ARBA00022679"/>
    </source>
</evidence>
<dbReference type="PRINTS" id="PR01100">
    <property type="entry name" value="SHIKIMTKNASE"/>
</dbReference>
<protein>
    <recommendedName>
        <fullName evidence="7">Shikimate kinase</fullName>
        <shortName evidence="7">SK</shortName>
        <ecNumber evidence="7">2.7.1.71</ecNumber>
    </recommendedName>
</protein>
<feature type="binding site" evidence="7">
    <location>
        <begin position="14"/>
        <end position="19"/>
    </location>
    <ligand>
        <name>ATP</name>
        <dbReference type="ChEBI" id="CHEBI:30616"/>
    </ligand>
</feature>
<evidence type="ECO:0000256" key="3">
    <source>
        <dbReference type="ARBA" id="ARBA00022741"/>
    </source>
</evidence>
<proteinExistence type="inferred from homology"/>
<comment type="function">
    <text evidence="7">Catalyzes the specific phosphorylation of the 3-hydroxyl group of shikimic acid using ATP as a cosubstrate.</text>
</comment>
<dbReference type="InterPro" id="IPR027417">
    <property type="entry name" value="P-loop_NTPase"/>
</dbReference>
<dbReference type="PANTHER" id="PTHR21087">
    <property type="entry name" value="SHIKIMATE KINASE"/>
    <property type="match status" value="1"/>
</dbReference>
<keyword evidence="5 7" id="KW-0067">ATP-binding</keyword>
<keyword evidence="6 7" id="KW-0057">Aromatic amino acid biosynthesis</keyword>
<feature type="binding site" evidence="7">
    <location>
        <position position="120"/>
    </location>
    <ligand>
        <name>ATP</name>
        <dbReference type="ChEBI" id="CHEBI:30616"/>
    </ligand>
</feature>
<feature type="binding site" evidence="7">
    <location>
        <position position="140"/>
    </location>
    <ligand>
        <name>substrate</name>
    </ligand>
</feature>
<keyword evidence="3 7" id="KW-0547">Nucleotide-binding</keyword>
<dbReference type="OrthoDB" id="9800332at2"/>
<evidence type="ECO:0000256" key="5">
    <source>
        <dbReference type="ARBA" id="ARBA00022840"/>
    </source>
</evidence>
<evidence type="ECO:0000313" key="9">
    <source>
        <dbReference type="Proteomes" id="UP000001660"/>
    </source>
</evidence>
<comment type="caution">
    <text evidence="7">Lacks conserved residue(s) required for the propagation of feature annotation.</text>
</comment>
<dbReference type="PANTHER" id="PTHR21087:SF16">
    <property type="entry name" value="SHIKIMATE KINASE 1, CHLOROPLASTIC"/>
    <property type="match status" value="1"/>
</dbReference>
<evidence type="ECO:0000256" key="7">
    <source>
        <dbReference type="HAMAP-Rule" id="MF_00109"/>
    </source>
</evidence>
<dbReference type="SUPFAM" id="SSF52540">
    <property type="entry name" value="P-loop containing nucleoside triphosphate hydrolases"/>
    <property type="match status" value="1"/>
</dbReference>
<name>D8PAG5_9BACT</name>
<keyword evidence="9" id="KW-1185">Reference proteome</keyword>
<accession>D8PAG5</accession>
<dbReference type="eggNOG" id="COG0703">
    <property type="taxonomic scope" value="Bacteria"/>
</dbReference>
<dbReference type="GO" id="GO:0009073">
    <property type="term" value="P:aromatic amino acid family biosynthetic process"/>
    <property type="evidence" value="ECO:0007669"/>
    <property type="project" value="UniProtKB-KW"/>
</dbReference>
<dbReference type="EC" id="2.7.1.71" evidence="7"/>
<dbReference type="CDD" id="cd00464">
    <property type="entry name" value="SK"/>
    <property type="match status" value="1"/>
</dbReference>
<sequence length="176" mass="19303">MDPRMNLVLIGYRGTGKSTVGKVLARKLGRTVVSTDAEIVKRAQLSVPEIVKQFGWDHFRDLESAVCRDFAARDQLIIDTGGGAILRPENVEVLRRTGTLVWLTATVETITRRIGGDTQRPSLTGTKSFTEEIRDVLTERTPKYQAAANHVVSTDGASTAEVASRILQLISHESTV</sequence>
<comment type="catalytic activity">
    <reaction evidence="7">
        <text>shikimate + ATP = 3-phosphoshikimate + ADP + H(+)</text>
        <dbReference type="Rhea" id="RHEA:13121"/>
        <dbReference type="ChEBI" id="CHEBI:15378"/>
        <dbReference type="ChEBI" id="CHEBI:30616"/>
        <dbReference type="ChEBI" id="CHEBI:36208"/>
        <dbReference type="ChEBI" id="CHEBI:145989"/>
        <dbReference type="ChEBI" id="CHEBI:456216"/>
        <dbReference type="EC" id="2.7.1.71"/>
    </reaction>
</comment>
<dbReference type="Proteomes" id="UP000001660">
    <property type="component" value="Chromosome"/>
</dbReference>
<dbReference type="UniPathway" id="UPA00053">
    <property type="reaction ID" value="UER00088"/>
</dbReference>